<dbReference type="EMBL" id="MU004308">
    <property type="protein sequence ID" value="KAF2659218.1"/>
    <property type="molecule type" value="Genomic_DNA"/>
</dbReference>
<dbReference type="InterPro" id="IPR001849">
    <property type="entry name" value="PH_domain"/>
</dbReference>
<dbReference type="PANTHER" id="PTHR37283:SF1">
    <property type="entry name" value="PH DOMAIN-CONTAINING PROTEIN YHR131C"/>
    <property type="match status" value="1"/>
</dbReference>
<feature type="compositionally biased region" description="Polar residues" evidence="1">
    <location>
        <begin position="332"/>
        <end position="356"/>
    </location>
</feature>
<evidence type="ECO:0000259" key="2">
    <source>
        <dbReference type="PROSITE" id="PS50003"/>
    </source>
</evidence>
<feature type="compositionally biased region" description="Basic and acidic residues" evidence="1">
    <location>
        <begin position="304"/>
        <end position="315"/>
    </location>
</feature>
<name>A0A6A6TJV5_9PLEO</name>
<feature type="non-terminal residue" evidence="3">
    <location>
        <position position="1"/>
    </location>
</feature>
<dbReference type="InterPro" id="IPR011993">
    <property type="entry name" value="PH-like_dom_sf"/>
</dbReference>
<feature type="domain" description="PH" evidence="2">
    <location>
        <begin position="71"/>
        <end position="217"/>
    </location>
</feature>
<feature type="compositionally biased region" description="Low complexity" evidence="1">
    <location>
        <begin position="427"/>
        <end position="436"/>
    </location>
</feature>
<dbReference type="Gene3D" id="2.30.29.30">
    <property type="entry name" value="Pleckstrin-homology domain (PH domain)/Phosphotyrosine-binding domain (PTB)"/>
    <property type="match status" value="1"/>
</dbReference>
<feature type="region of interest" description="Disordered" evidence="1">
    <location>
        <begin position="410"/>
        <end position="453"/>
    </location>
</feature>
<gene>
    <name evidence="3" type="ORF">K491DRAFT_574229</name>
</gene>
<organism evidence="3 4">
    <name type="scientific">Lophiostoma macrostomum CBS 122681</name>
    <dbReference type="NCBI Taxonomy" id="1314788"/>
    <lineage>
        <taxon>Eukaryota</taxon>
        <taxon>Fungi</taxon>
        <taxon>Dikarya</taxon>
        <taxon>Ascomycota</taxon>
        <taxon>Pezizomycotina</taxon>
        <taxon>Dothideomycetes</taxon>
        <taxon>Pleosporomycetidae</taxon>
        <taxon>Pleosporales</taxon>
        <taxon>Lophiostomataceae</taxon>
        <taxon>Lophiostoma</taxon>
    </lineage>
</organism>
<dbReference type="Pfam" id="PF00169">
    <property type="entry name" value="PH"/>
    <property type="match status" value="1"/>
</dbReference>
<feature type="region of interest" description="Disordered" evidence="1">
    <location>
        <begin position="286"/>
        <end position="356"/>
    </location>
</feature>
<protein>
    <recommendedName>
        <fullName evidence="2">PH domain-containing protein</fullName>
    </recommendedName>
</protein>
<dbReference type="OrthoDB" id="5865767at2759"/>
<feature type="compositionally biased region" description="Polar residues" evidence="1">
    <location>
        <begin position="286"/>
        <end position="301"/>
    </location>
</feature>
<evidence type="ECO:0000313" key="4">
    <source>
        <dbReference type="Proteomes" id="UP000799324"/>
    </source>
</evidence>
<evidence type="ECO:0000313" key="3">
    <source>
        <dbReference type="EMBL" id="KAF2659218.1"/>
    </source>
</evidence>
<feature type="non-terminal residue" evidence="3">
    <location>
        <position position="464"/>
    </location>
</feature>
<dbReference type="SUPFAM" id="SSF50729">
    <property type="entry name" value="PH domain-like"/>
    <property type="match status" value="1"/>
</dbReference>
<feature type="region of interest" description="Disordered" evidence="1">
    <location>
        <begin position="1"/>
        <end position="23"/>
    </location>
</feature>
<keyword evidence="4" id="KW-1185">Reference proteome</keyword>
<proteinExistence type="predicted"/>
<sequence>RSNHANSSSSSSDRSPPTYGYHNTFHTHVQPSLELAPPSYACANNEKTLRFLKEKALFEQQGCSLPPYSCSVELSGVLGLKQELCSPFQAATSREWNEAYVVLRGTQLLVYRVKTPHFLSKSRTPTPGRLVRTYTLQHAEAGVAADFKKTPLTPKSPFAHLVPANARQKLYDTDPHLFEPVREHVLRLRLETEQFLLCAATQDEMLTWIEKLCTAIDISPPLEDRSEPRYRSLPRRTRRQRQLDQEAAAFQLDYLDSHELGRRLLAEQEHIFRHLYPHLCADTATEQAHPSNDHTSANTASADPDAHDYDPEDVRFPSARRTTSRSTESEQRPASSATANSSADPKSRTAEPQTPAQILRFRKRCAPVLLASSPRVSDVVFTHGQRMRINVKEHILVDYEFLPPRYDAHNFPKQKKKRTTPTRDSRPAAAKSAPAAITVTSERPASPVRGISDDSFVSFGYELD</sequence>
<dbReference type="Proteomes" id="UP000799324">
    <property type="component" value="Unassembled WGS sequence"/>
</dbReference>
<dbReference type="PROSITE" id="PS50003">
    <property type="entry name" value="PH_DOMAIN"/>
    <property type="match status" value="1"/>
</dbReference>
<dbReference type="SMART" id="SM00233">
    <property type="entry name" value="PH"/>
    <property type="match status" value="1"/>
</dbReference>
<dbReference type="AlphaFoldDB" id="A0A6A6TJV5"/>
<accession>A0A6A6TJV5</accession>
<dbReference type="PANTHER" id="PTHR37283">
    <property type="entry name" value="PH DOMAIN-CONTAINING PROTEIN YHR131C"/>
    <property type="match status" value="1"/>
</dbReference>
<feature type="region of interest" description="Disordered" evidence="1">
    <location>
        <begin position="223"/>
        <end position="242"/>
    </location>
</feature>
<reference evidence="3" key="1">
    <citation type="journal article" date="2020" name="Stud. Mycol.">
        <title>101 Dothideomycetes genomes: a test case for predicting lifestyles and emergence of pathogens.</title>
        <authorList>
            <person name="Haridas S."/>
            <person name="Albert R."/>
            <person name="Binder M."/>
            <person name="Bloem J."/>
            <person name="Labutti K."/>
            <person name="Salamov A."/>
            <person name="Andreopoulos B."/>
            <person name="Baker S."/>
            <person name="Barry K."/>
            <person name="Bills G."/>
            <person name="Bluhm B."/>
            <person name="Cannon C."/>
            <person name="Castanera R."/>
            <person name="Culley D."/>
            <person name="Daum C."/>
            <person name="Ezra D."/>
            <person name="Gonzalez J."/>
            <person name="Henrissat B."/>
            <person name="Kuo A."/>
            <person name="Liang C."/>
            <person name="Lipzen A."/>
            <person name="Lutzoni F."/>
            <person name="Magnuson J."/>
            <person name="Mondo S."/>
            <person name="Nolan M."/>
            <person name="Ohm R."/>
            <person name="Pangilinan J."/>
            <person name="Park H.-J."/>
            <person name="Ramirez L."/>
            <person name="Alfaro M."/>
            <person name="Sun H."/>
            <person name="Tritt A."/>
            <person name="Yoshinaga Y."/>
            <person name="Zwiers L.-H."/>
            <person name="Turgeon B."/>
            <person name="Goodwin S."/>
            <person name="Spatafora J."/>
            <person name="Crous P."/>
            <person name="Grigoriev I."/>
        </authorList>
    </citation>
    <scope>NUCLEOTIDE SEQUENCE</scope>
    <source>
        <strain evidence="3">CBS 122681</strain>
    </source>
</reference>
<evidence type="ECO:0000256" key="1">
    <source>
        <dbReference type="SAM" id="MobiDB-lite"/>
    </source>
</evidence>